<dbReference type="InterPro" id="IPR008145">
    <property type="entry name" value="GK/Ca_channel_bsu"/>
</dbReference>
<keyword evidence="6 9" id="KW-0418">Kinase</keyword>
<reference evidence="11 12" key="1">
    <citation type="submission" date="2024-09" db="EMBL/GenBank/DDBJ databases">
        <title>Laminarin stimulates single cell rates of sulfate reduction while oxygen inhibits transcriptomic activity in coastal marine sediment.</title>
        <authorList>
            <person name="Lindsay M."/>
            <person name="Orcutt B."/>
            <person name="Emerson D."/>
            <person name="Stepanauskas R."/>
            <person name="D'Angelo T."/>
        </authorList>
    </citation>
    <scope>NUCLEOTIDE SEQUENCE [LARGE SCALE GENOMIC DNA]</scope>
    <source>
        <strain evidence="11">SAG AM-311-K15</strain>
    </source>
</reference>
<gene>
    <name evidence="9 11" type="primary">gmk</name>
    <name evidence="11" type="ORF">ACFL27_07680</name>
</gene>
<dbReference type="PROSITE" id="PS00856">
    <property type="entry name" value="GUANYLATE_KINASE_1"/>
    <property type="match status" value="1"/>
</dbReference>
<comment type="similarity">
    <text evidence="1 9">Belongs to the guanylate kinase family.</text>
</comment>
<feature type="domain" description="Guanylate kinase-like" evidence="10">
    <location>
        <begin position="7"/>
        <end position="185"/>
    </location>
</feature>
<organism evidence="11 12">
    <name type="scientific">candidate division CSSED10-310 bacterium</name>
    <dbReference type="NCBI Taxonomy" id="2855610"/>
    <lineage>
        <taxon>Bacteria</taxon>
        <taxon>Bacteria division CSSED10-310</taxon>
    </lineage>
</organism>
<dbReference type="SUPFAM" id="SSF52540">
    <property type="entry name" value="P-loop containing nucleoside triphosphate hydrolases"/>
    <property type="match status" value="1"/>
</dbReference>
<dbReference type="PROSITE" id="PS50052">
    <property type="entry name" value="GUANYLATE_KINASE_2"/>
    <property type="match status" value="1"/>
</dbReference>
<evidence type="ECO:0000256" key="7">
    <source>
        <dbReference type="ARBA" id="ARBA00022840"/>
    </source>
</evidence>
<comment type="subcellular location">
    <subcellularLocation>
        <location evidence="9">Cytoplasm</location>
    </subcellularLocation>
</comment>
<comment type="caution">
    <text evidence="11">The sequence shown here is derived from an EMBL/GenBank/DDBJ whole genome shotgun (WGS) entry which is preliminary data.</text>
</comment>
<name>A0ABV6YV21_UNCC1</name>
<evidence type="ECO:0000313" key="11">
    <source>
        <dbReference type="EMBL" id="MFC1850055.1"/>
    </source>
</evidence>
<protein>
    <recommendedName>
        <fullName evidence="3 9">Guanylate kinase</fullName>
        <ecNumber evidence="2 9">2.7.4.8</ecNumber>
    </recommendedName>
    <alternativeName>
        <fullName evidence="8 9">GMP kinase</fullName>
    </alternativeName>
</protein>
<keyword evidence="4 9" id="KW-0808">Transferase</keyword>
<dbReference type="GO" id="GO:0004385">
    <property type="term" value="F:GMP kinase activity"/>
    <property type="evidence" value="ECO:0007669"/>
    <property type="project" value="UniProtKB-EC"/>
</dbReference>
<accession>A0ABV6YV21</accession>
<evidence type="ECO:0000259" key="10">
    <source>
        <dbReference type="PROSITE" id="PS50052"/>
    </source>
</evidence>
<comment type="function">
    <text evidence="9">Essential for recycling GMP and indirectly, cGMP.</text>
</comment>
<evidence type="ECO:0000256" key="1">
    <source>
        <dbReference type="ARBA" id="ARBA00005790"/>
    </source>
</evidence>
<dbReference type="NCBIfam" id="TIGR03263">
    <property type="entry name" value="guanyl_kin"/>
    <property type="match status" value="1"/>
</dbReference>
<evidence type="ECO:0000256" key="5">
    <source>
        <dbReference type="ARBA" id="ARBA00022741"/>
    </source>
</evidence>
<keyword evidence="5 9" id="KW-0547">Nucleotide-binding</keyword>
<dbReference type="InterPro" id="IPR017665">
    <property type="entry name" value="Guanylate_kinase"/>
</dbReference>
<comment type="catalytic activity">
    <reaction evidence="9">
        <text>GMP + ATP = GDP + ADP</text>
        <dbReference type="Rhea" id="RHEA:20780"/>
        <dbReference type="ChEBI" id="CHEBI:30616"/>
        <dbReference type="ChEBI" id="CHEBI:58115"/>
        <dbReference type="ChEBI" id="CHEBI:58189"/>
        <dbReference type="ChEBI" id="CHEBI:456216"/>
        <dbReference type="EC" id="2.7.4.8"/>
    </reaction>
</comment>
<evidence type="ECO:0000256" key="9">
    <source>
        <dbReference type="HAMAP-Rule" id="MF_00328"/>
    </source>
</evidence>
<keyword evidence="9" id="KW-0963">Cytoplasm</keyword>
<dbReference type="CDD" id="cd00071">
    <property type="entry name" value="GMPK"/>
    <property type="match status" value="1"/>
</dbReference>
<dbReference type="EMBL" id="JBHPBY010000074">
    <property type="protein sequence ID" value="MFC1850055.1"/>
    <property type="molecule type" value="Genomic_DNA"/>
</dbReference>
<dbReference type="InterPro" id="IPR008144">
    <property type="entry name" value="Guanylate_kin-like_dom"/>
</dbReference>
<dbReference type="Gene3D" id="3.30.63.10">
    <property type="entry name" value="Guanylate Kinase phosphate binding domain"/>
    <property type="match status" value="1"/>
</dbReference>
<dbReference type="EC" id="2.7.4.8" evidence="2 9"/>
<keyword evidence="7 9" id="KW-0067">ATP-binding</keyword>
<dbReference type="Pfam" id="PF00625">
    <property type="entry name" value="Guanylate_kin"/>
    <property type="match status" value="1"/>
</dbReference>
<feature type="binding site" evidence="9">
    <location>
        <begin position="14"/>
        <end position="21"/>
    </location>
    <ligand>
        <name>ATP</name>
        <dbReference type="ChEBI" id="CHEBI:30616"/>
    </ligand>
</feature>
<dbReference type="SMART" id="SM00072">
    <property type="entry name" value="GuKc"/>
    <property type="match status" value="1"/>
</dbReference>
<sequence length="210" mass="24411">MELSRQGIFFVLSSPSGGGKTTIYKGVIRQLPGITYSVSYTTRAARENEIDGHDYNFVTLNTFEMMRAENQFMEWAEVHDALYGTHRETLLTSMKKGIDVIMDIDVQGARQLRQKMKQGIFIFIFPPTMGELERRLRNRKSDTDATIRRRLDIARIEMSVYKHYDYLVINDSLEQAIADVITIIKAERCKISRFDNHTIKKFFQLPDDEV</sequence>
<dbReference type="PANTHER" id="PTHR23117">
    <property type="entry name" value="GUANYLATE KINASE-RELATED"/>
    <property type="match status" value="1"/>
</dbReference>
<dbReference type="Gene3D" id="3.40.50.300">
    <property type="entry name" value="P-loop containing nucleotide triphosphate hydrolases"/>
    <property type="match status" value="1"/>
</dbReference>
<dbReference type="PANTHER" id="PTHR23117:SF13">
    <property type="entry name" value="GUANYLATE KINASE"/>
    <property type="match status" value="1"/>
</dbReference>
<evidence type="ECO:0000256" key="6">
    <source>
        <dbReference type="ARBA" id="ARBA00022777"/>
    </source>
</evidence>
<evidence type="ECO:0000256" key="3">
    <source>
        <dbReference type="ARBA" id="ARBA00016296"/>
    </source>
</evidence>
<evidence type="ECO:0000313" key="12">
    <source>
        <dbReference type="Proteomes" id="UP001594351"/>
    </source>
</evidence>
<proteinExistence type="inferred from homology"/>
<dbReference type="Proteomes" id="UP001594351">
    <property type="component" value="Unassembled WGS sequence"/>
</dbReference>
<dbReference type="HAMAP" id="MF_00328">
    <property type="entry name" value="Guanylate_kinase"/>
    <property type="match status" value="1"/>
</dbReference>
<evidence type="ECO:0000256" key="2">
    <source>
        <dbReference type="ARBA" id="ARBA00012961"/>
    </source>
</evidence>
<evidence type="ECO:0000256" key="4">
    <source>
        <dbReference type="ARBA" id="ARBA00022679"/>
    </source>
</evidence>
<dbReference type="InterPro" id="IPR020590">
    <property type="entry name" value="Guanylate_kinase_CS"/>
</dbReference>
<keyword evidence="12" id="KW-1185">Reference proteome</keyword>
<dbReference type="InterPro" id="IPR027417">
    <property type="entry name" value="P-loop_NTPase"/>
</dbReference>
<evidence type="ECO:0000256" key="8">
    <source>
        <dbReference type="ARBA" id="ARBA00030128"/>
    </source>
</evidence>